<dbReference type="GO" id="GO:0004674">
    <property type="term" value="F:protein serine/threonine kinase activity"/>
    <property type="evidence" value="ECO:0007669"/>
    <property type="project" value="UniProtKB-KW"/>
</dbReference>
<accession>A0A409Y7J1</accession>
<protein>
    <recommendedName>
        <fullName evidence="9">Protein kinase domain-containing protein</fullName>
    </recommendedName>
</protein>
<dbReference type="InterPro" id="IPR011009">
    <property type="entry name" value="Kinase-like_dom_sf"/>
</dbReference>
<dbReference type="FunCoup" id="A0A409Y7J1">
    <property type="interactions" value="237"/>
</dbReference>
<evidence type="ECO:0000256" key="3">
    <source>
        <dbReference type="ARBA" id="ARBA00022741"/>
    </source>
</evidence>
<dbReference type="Proteomes" id="UP000284842">
    <property type="component" value="Unassembled WGS sequence"/>
</dbReference>
<dbReference type="InterPro" id="IPR017441">
    <property type="entry name" value="Protein_kinase_ATP_BS"/>
</dbReference>
<feature type="region of interest" description="Disordered" evidence="8">
    <location>
        <begin position="384"/>
        <end position="435"/>
    </location>
</feature>
<organism evidence="10 11">
    <name type="scientific">Panaeolus cyanescens</name>
    <dbReference type="NCBI Taxonomy" id="181874"/>
    <lineage>
        <taxon>Eukaryota</taxon>
        <taxon>Fungi</taxon>
        <taxon>Dikarya</taxon>
        <taxon>Basidiomycota</taxon>
        <taxon>Agaricomycotina</taxon>
        <taxon>Agaricomycetes</taxon>
        <taxon>Agaricomycetidae</taxon>
        <taxon>Agaricales</taxon>
        <taxon>Agaricineae</taxon>
        <taxon>Galeropsidaceae</taxon>
        <taxon>Panaeolus</taxon>
    </lineage>
</organism>
<evidence type="ECO:0000313" key="10">
    <source>
        <dbReference type="EMBL" id="PPQ99055.1"/>
    </source>
</evidence>
<dbReference type="InterPro" id="IPR050205">
    <property type="entry name" value="CDPK_Ser/Thr_kinases"/>
</dbReference>
<reference evidence="10 11" key="1">
    <citation type="journal article" date="2018" name="Evol. Lett.">
        <title>Horizontal gene cluster transfer increased hallucinogenic mushroom diversity.</title>
        <authorList>
            <person name="Reynolds H.T."/>
            <person name="Vijayakumar V."/>
            <person name="Gluck-Thaler E."/>
            <person name="Korotkin H.B."/>
            <person name="Matheny P.B."/>
            <person name="Slot J.C."/>
        </authorList>
    </citation>
    <scope>NUCLEOTIDE SEQUENCE [LARGE SCALE GENOMIC DNA]</scope>
    <source>
        <strain evidence="10 11">2629</strain>
    </source>
</reference>
<comment type="similarity">
    <text evidence="7">Belongs to the protein kinase superfamily.</text>
</comment>
<dbReference type="SUPFAM" id="SSF56112">
    <property type="entry name" value="Protein kinase-like (PK-like)"/>
    <property type="match status" value="1"/>
</dbReference>
<evidence type="ECO:0000256" key="5">
    <source>
        <dbReference type="ARBA" id="ARBA00022840"/>
    </source>
</evidence>
<comment type="caution">
    <text evidence="10">The sequence shown here is derived from an EMBL/GenBank/DDBJ whole genome shotgun (WGS) entry which is preliminary data.</text>
</comment>
<feature type="binding site" evidence="6">
    <location>
        <position position="56"/>
    </location>
    <ligand>
        <name>ATP</name>
        <dbReference type="ChEBI" id="CHEBI:30616"/>
    </ligand>
</feature>
<feature type="domain" description="Protein kinase" evidence="9">
    <location>
        <begin position="23"/>
        <end position="292"/>
    </location>
</feature>
<keyword evidence="1 7" id="KW-0723">Serine/threonine-protein kinase</keyword>
<dbReference type="InterPro" id="IPR000719">
    <property type="entry name" value="Prot_kinase_dom"/>
</dbReference>
<dbReference type="PANTHER" id="PTHR24349">
    <property type="entry name" value="SERINE/THREONINE-PROTEIN KINASE"/>
    <property type="match status" value="1"/>
</dbReference>
<evidence type="ECO:0000256" key="8">
    <source>
        <dbReference type="SAM" id="MobiDB-lite"/>
    </source>
</evidence>
<proteinExistence type="inferred from homology"/>
<dbReference type="InParanoid" id="A0A409Y7J1"/>
<dbReference type="PROSITE" id="PS00108">
    <property type="entry name" value="PROTEIN_KINASE_ST"/>
    <property type="match status" value="1"/>
</dbReference>
<dbReference type="STRING" id="181874.A0A409Y7J1"/>
<keyword evidence="2" id="KW-0808">Transferase</keyword>
<keyword evidence="5 6" id="KW-0067">ATP-binding</keyword>
<evidence type="ECO:0000256" key="7">
    <source>
        <dbReference type="RuleBase" id="RU000304"/>
    </source>
</evidence>
<keyword evidence="3 6" id="KW-0547">Nucleotide-binding</keyword>
<dbReference type="InterPro" id="IPR008271">
    <property type="entry name" value="Ser/Thr_kinase_AS"/>
</dbReference>
<gene>
    <name evidence="10" type="ORF">CVT24_003615</name>
</gene>
<sequence length="477" mass="52045">MGRIPATELMPDFTGRVVNRGRLKLLESLGSGAYGKVYRALDTASSDSNQKFYAVKCLNKPAPGSHADLLQQREFSLHRLVTGHPNIVGFHGHFSDDFFVYVVLDLMTGGDLFAAITEKHIFRDNSPLIKRAFLQLIDAVQYCHDVGVFHRDIKPENVLCSTDGTHVRLADFGLSIQSPVCHDFGCGSSYYMSPECIGREINTGEYSTRHNDVWALGVILTNMITGRNPWRYATSDDDCFSAYLHDNDFLRQVLPISEGVNRILKKVFTMNPLRRISLPDLRKEVVALDTFFAHEQISTRVGDDLVECSISDGSSSLNSRDCYGPPESVSSSTLVTSAASSKSSDESYVFASPVVEHLPGKLIGSPAMLGDIEGEESHFIICNPNDSLSVPSSGTSGSSRPESKGPITPDTHPIDPAIDIPDIPEEDGLGPPASVLDGPFIRKAVVPQEARPKKKGVHILRSAVQRIKAISTVGNSS</sequence>
<evidence type="ECO:0000256" key="1">
    <source>
        <dbReference type="ARBA" id="ARBA00022527"/>
    </source>
</evidence>
<evidence type="ECO:0000256" key="4">
    <source>
        <dbReference type="ARBA" id="ARBA00022777"/>
    </source>
</evidence>
<dbReference type="OrthoDB" id="541276at2759"/>
<evidence type="ECO:0000313" key="11">
    <source>
        <dbReference type="Proteomes" id="UP000284842"/>
    </source>
</evidence>
<keyword evidence="11" id="KW-1185">Reference proteome</keyword>
<feature type="compositionally biased region" description="Low complexity" evidence="8">
    <location>
        <begin position="387"/>
        <end position="421"/>
    </location>
</feature>
<dbReference type="Gene3D" id="1.10.510.10">
    <property type="entry name" value="Transferase(Phosphotransferase) domain 1"/>
    <property type="match status" value="1"/>
</dbReference>
<name>A0A409Y7J1_9AGAR</name>
<dbReference type="EMBL" id="NHTK01001370">
    <property type="protein sequence ID" value="PPQ99055.1"/>
    <property type="molecule type" value="Genomic_DNA"/>
</dbReference>
<evidence type="ECO:0000256" key="6">
    <source>
        <dbReference type="PROSITE-ProRule" id="PRU10141"/>
    </source>
</evidence>
<dbReference type="Pfam" id="PF00069">
    <property type="entry name" value="Pkinase"/>
    <property type="match status" value="1"/>
</dbReference>
<keyword evidence="4" id="KW-0418">Kinase</keyword>
<dbReference type="PROSITE" id="PS00107">
    <property type="entry name" value="PROTEIN_KINASE_ATP"/>
    <property type="match status" value="1"/>
</dbReference>
<evidence type="ECO:0000259" key="9">
    <source>
        <dbReference type="PROSITE" id="PS50011"/>
    </source>
</evidence>
<dbReference type="PROSITE" id="PS50011">
    <property type="entry name" value="PROTEIN_KINASE_DOM"/>
    <property type="match status" value="1"/>
</dbReference>
<dbReference type="AlphaFoldDB" id="A0A409Y7J1"/>
<dbReference type="SMART" id="SM00220">
    <property type="entry name" value="S_TKc"/>
    <property type="match status" value="1"/>
</dbReference>
<evidence type="ECO:0000256" key="2">
    <source>
        <dbReference type="ARBA" id="ARBA00022679"/>
    </source>
</evidence>
<dbReference type="GO" id="GO:0005524">
    <property type="term" value="F:ATP binding"/>
    <property type="evidence" value="ECO:0007669"/>
    <property type="project" value="UniProtKB-UniRule"/>
</dbReference>